<organism evidence="1 2">
    <name type="scientific">Runella rosea</name>
    <dbReference type="NCBI Taxonomy" id="2259595"/>
    <lineage>
        <taxon>Bacteria</taxon>
        <taxon>Pseudomonadati</taxon>
        <taxon>Bacteroidota</taxon>
        <taxon>Cytophagia</taxon>
        <taxon>Cytophagales</taxon>
        <taxon>Spirosomataceae</taxon>
        <taxon>Runella</taxon>
    </lineage>
</organism>
<name>A0A344TRD1_9BACT</name>
<keyword evidence="2" id="KW-1185">Reference proteome</keyword>
<dbReference type="KEGG" id="run:DR864_27410"/>
<gene>
    <name evidence="1" type="ORF">DR864_27410</name>
</gene>
<dbReference type="RefSeq" id="WP_114069963.1">
    <property type="nucleotide sequence ID" value="NZ_CP030850.1"/>
</dbReference>
<dbReference type="OrthoDB" id="963377at2"/>
<reference evidence="1 2" key="1">
    <citation type="submission" date="2018-07" db="EMBL/GenBank/DDBJ databases">
        <title>Genome sequencing of Runella.</title>
        <authorList>
            <person name="Baek M.-G."/>
            <person name="Yi H."/>
        </authorList>
    </citation>
    <scope>NUCLEOTIDE SEQUENCE [LARGE SCALE GENOMIC DNA]</scope>
    <source>
        <strain evidence="1 2">HYN0085</strain>
    </source>
</reference>
<evidence type="ECO:0000313" key="1">
    <source>
        <dbReference type="EMBL" id="AXE21202.1"/>
    </source>
</evidence>
<evidence type="ECO:0000313" key="2">
    <source>
        <dbReference type="Proteomes" id="UP000251993"/>
    </source>
</evidence>
<accession>A0A344TRD1</accession>
<sequence length="92" mass="10210">MEVIAKSIEQTALKPIQDRLVDRFIYARDKVGADWRKQLSEADAFFNTKVGADWMHGAASAVSSTRRASADRLERVVLALEKLAGIQNPPIV</sequence>
<dbReference type="EMBL" id="CP030850">
    <property type="protein sequence ID" value="AXE21202.1"/>
    <property type="molecule type" value="Genomic_DNA"/>
</dbReference>
<dbReference type="AlphaFoldDB" id="A0A344TRD1"/>
<dbReference type="Proteomes" id="UP000251993">
    <property type="component" value="Chromosome"/>
</dbReference>
<protein>
    <submittedName>
        <fullName evidence="1">Uncharacterized protein</fullName>
    </submittedName>
</protein>
<proteinExistence type="predicted"/>